<evidence type="ECO:0000256" key="1">
    <source>
        <dbReference type="SAM" id="Coils"/>
    </source>
</evidence>
<proteinExistence type="predicted"/>
<comment type="caution">
    <text evidence="2">The sequence shown here is derived from an EMBL/GenBank/DDBJ whole genome shotgun (WGS) entry which is preliminary data.</text>
</comment>
<gene>
    <name evidence="2" type="ORF">B0T11DRAFT_321211</name>
</gene>
<sequence length="551" mass="60339">MMTAACAVLSATGPKGPLRCFSRIDRDLGRAALLRDNLKPWPIQTCRAASASRSSRRRIILSHDVNSASEAIASSRAAIAKYRATVADLEDRVRILEADNNSLRAMAEARCGEYTSVWSESESIRLWHDGEASWKAVNETANTLRSEAAEAKAAAKSARTEADVLLMEAEQYRLENEGLREILAGLGISSLHSVKQEAAESGAKAPLPPNMAATSLCLINTAHRKNPQPLQSGFSDVTKKGVGGTDCRRDSLMRGSVACVHTALDSRKDEESAQTPRTSCAAVLRRRVECNEHRTYMLELTRRQRLAQSGQHVAHDAASRSFGTGRPAATWNITAASKIVHSSMSRVRKGALTVMGGESSGGLSIPKIAAEALGKDAEDGIRSYTTMGMIRAHHLLFALERPSIHLFRFAVLALSPQPQPQMFDTSLLRAEVPLTAEVIRGHKRNPATRDDFEDKCRTIAFPGEVLSLLKKFRQSATLSSNIQESWSMEFQGEMLEGRQPNHLSLRLDFSTPQLPDTFDSPVYLLLMAIHTIVARKHRRAQIAPSTLLGCI</sequence>
<keyword evidence="1" id="KW-0175">Coiled coil</keyword>
<feature type="coiled-coil region" evidence="1">
    <location>
        <begin position="72"/>
        <end position="106"/>
    </location>
</feature>
<organism evidence="2 3">
    <name type="scientific">Plectosphaerella cucumerina</name>
    <dbReference type="NCBI Taxonomy" id="40658"/>
    <lineage>
        <taxon>Eukaryota</taxon>
        <taxon>Fungi</taxon>
        <taxon>Dikarya</taxon>
        <taxon>Ascomycota</taxon>
        <taxon>Pezizomycotina</taxon>
        <taxon>Sordariomycetes</taxon>
        <taxon>Hypocreomycetidae</taxon>
        <taxon>Glomerellales</taxon>
        <taxon>Plectosphaerellaceae</taxon>
        <taxon>Plectosphaerella</taxon>
    </lineage>
</organism>
<dbReference type="AlphaFoldDB" id="A0A8K0TCL1"/>
<dbReference type="EMBL" id="JAGPXD010000005">
    <property type="protein sequence ID" value="KAH7354512.1"/>
    <property type="molecule type" value="Genomic_DNA"/>
</dbReference>
<name>A0A8K0TCL1_9PEZI</name>
<evidence type="ECO:0000313" key="2">
    <source>
        <dbReference type="EMBL" id="KAH7354512.1"/>
    </source>
</evidence>
<feature type="coiled-coil region" evidence="1">
    <location>
        <begin position="141"/>
        <end position="175"/>
    </location>
</feature>
<reference evidence="2" key="1">
    <citation type="journal article" date="2021" name="Nat. Commun.">
        <title>Genetic determinants of endophytism in the Arabidopsis root mycobiome.</title>
        <authorList>
            <person name="Mesny F."/>
            <person name="Miyauchi S."/>
            <person name="Thiergart T."/>
            <person name="Pickel B."/>
            <person name="Atanasova L."/>
            <person name="Karlsson M."/>
            <person name="Huettel B."/>
            <person name="Barry K.W."/>
            <person name="Haridas S."/>
            <person name="Chen C."/>
            <person name="Bauer D."/>
            <person name="Andreopoulos W."/>
            <person name="Pangilinan J."/>
            <person name="LaButti K."/>
            <person name="Riley R."/>
            <person name="Lipzen A."/>
            <person name="Clum A."/>
            <person name="Drula E."/>
            <person name="Henrissat B."/>
            <person name="Kohler A."/>
            <person name="Grigoriev I.V."/>
            <person name="Martin F.M."/>
            <person name="Hacquard S."/>
        </authorList>
    </citation>
    <scope>NUCLEOTIDE SEQUENCE</scope>
    <source>
        <strain evidence="2">MPI-CAGE-AT-0016</strain>
    </source>
</reference>
<protein>
    <submittedName>
        <fullName evidence="2">Uncharacterized protein</fullName>
    </submittedName>
</protein>
<accession>A0A8K0TCL1</accession>
<dbReference type="Proteomes" id="UP000813385">
    <property type="component" value="Unassembled WGS sequence"/>
</dbReference>
<keyword evidence="3" id="KW-1185">Reference proteome</keyword>
<evidence type="ECO:0000313" key="3">
    <source>
        <dbReference type="Proteomes" id="UP000813385"/>
    </source>
</evidence>